<organism evidence="1">
    <name type="scientific">Rhizophora mucronata</name>
    <name type="common">Asiatic mangrove</name>
    <dbReference type="NCBI Taxonomy" id="61149"/>
    <lineage>
        <taxon>Eukaryota</taxon>
        <taxon>Viridiplantae</taxon>
        <taxon>Streptophyta</taxon>
        <taxon>Embryophyta</taxon>
        <taxon>Tracheophyta</taxon>
        <taxon>Spermatophyta</taxon>
        <taxon>Magnoliopsida</taxon>
        <taxon>eudicotyledons</taxon>
        <taxon>Gunneridae</taxon>
        <taxon>Pentapetalae</taxon>
        <taxon>rosids</taxon>
        <taxon>fabids</taxon>
        <taxon>Malpighiales</taxon>
        <taxon>Rhizophoraceae</taxon>
        <taxon>Rhizophora</taxon>
    </lineage>
</organism>
<dbReference type="EMBL" id="GGEC01091775">
    <property type="protein sequence ID" value="MBX72259.1"/>
    <property type="molecule type" value="Transcribed_RNA"/>
</dbReference>
<accession>A0A2P2QZ45</accession>
<proteinExistence type="predicted"/>
<sequence length="72" mass="8396">MDKQQTFDCQYRKIDPVNCYSLNFSKQNDLDVNTQGTNTKQMKLNLSANNSNRTFVMPITQIEHLKKSQIIL</sequence>
<name>A0A2P2QZ45_RHIMU</name>
<reference evidence="1" key="1">
    <citation type="submission" date="2018-02" db="EMBL/GenBank/DDBJ databases">
        <title>Rhizophora mucronata_Transcriptome.</title>
        <authorList>
            <person name="Meera S.P."/>
            <person name="Sreeshan A."/>
            <person name="Augustine A."/>
        </authorList>
    </citation>
    <scope>NUCLEOTIDE SEQUENCE</scope>
    <source>
        <tissue evidence="1">Leaf</tissue>
    </source>
</reference>
<evidence type="ECO:0000313" key="1">
    <source>
        <dbReference type="EMBL" id="MBX72259.1"/>
    </source>
</evidence>
<dbReference type="AlphaFoldDB" id="A0A2P2QZ45"/>
<protein>
    <submittedName>
        <fullName evidence="1">Uncharacterized protein</fullName>
    </submittedName>
</protein>